<dbReference type="PANTHER" id="PTHR24305:SF29">
    <property type="entry name" value="BENZOATE-PARA-HYDROXYLASE"/>
    <property type="match status" value="1"/>
</dbReference>
<evidence type="ECO:0000256" key="1">
    <source>
        <dbReference type="ARBA" id="ARBA00001971"/>
    </source>
</evidence>
<dbReference type="GO" id="GO:0004497">
    <property type="term" value="F:monooxygenase activity"/>
    <property type="evidence" value="ECO:0007669"/>
    <property type="project" value="UniProtKB-KW"/>
</dbReference>
<dbReference type="PANTHER" id="PTHR24305">
    <property type="entry name" value="CYTOCHROME P450"/>
    <property type="match status" value="1"/>
</dbReference>
<dbReference type="AlphaFoldDB" id="A0A6A6DXY1"/>
<evidence type="ECO:0000256" key="2">
    <source>
        <dbReference type="ARBA" id="ARBA00010617"/>
    </source>
</evidence>
<accession>A0A6A6DXY1</accession>
<dbReference type="Gene3D" id="1.10.630.10">
    <property type="entry name" value="Cytochrome P450"/>
    <property type="match status" value="1"/>
</dbReference>
<keyword evidence="3" id="KW-0349">Heme</keyword>
<dbReference type="OrthoDB" id="1470350at2759"/>
<evidence type="ECO:0000256" key="4">
    <source>
        <dbReference type="ARBA" id="ARBA00022723"/>
    </source>
</evidence>
<keyword evidence="7" id="KW-0503">Monooxygenase</keyword>
<dbReference type="GO" id="GO:0020037">
    <property type="term" value="F:heme binding"/>
    <property type="evidence" value="ECO:0007669"/>
    <property type="project" value="InterPro"/>
</dbReference>
<gene>
    <name evidence="8" type="ORF">K469DRAFT_786357</name>
</gene>
<evidence type="ECO:0000256" key="3">
    <source>
        <dbReference type="ARBA" id="ARBA00022617"/>
    </source>
</evidence>
<organism evidence="8 9">
    <name type="scientific">Zopfia rhizophila CBS 207.26</name>
    <dbReference type="NCBI Taxonomy" id="1314779"/>
    <lineage>
        <taxon>Eukaryota</taxon>
        <taxon>Fungi</taxon>
        <taxon>Dikarya</taxon>
        <taxon>Ascomycota</taxon>
        <taxon>Pezizomycotina</taxon>
        <taxon>Dothideomycetes</taxon>
        <taxon>Dothideomycetes incertae sedis</taxon>
        <taxon>Zopfiaceae</taxon>
        <taxon>Zopfia</taxon>
    </lineage>
</organism>
<comment type="cofactor">
    <cofactor evidence="1">
        <name>heme</name>
        <dbReference type="ChEBI" id="CHEBI:30413"/>
    </cofactor>
</comment>
<keyword evidence="9" id="KW-1185">Reference proteome</keyword>
<evidence type="ECO:0000256" key="6">
    <source>
        <dbReference type="ARBA" id="ARBA00023004"/>
    </source>
</evidence>
<dbReference type="Proteomes" id="UP000800200">
    <property type="component" value="Unassembled WGS sequence"/>
</dbReference>
<evidence type="ECO:0000256" key="7">
    <source>
        <dbReference type="ARBA" id="ARBA00023033"/>
    </source>
</evidence>
<dbReference type="GO" id="GO:0005506">
    <property type="term" value="F:iron ion binding"/>
    <property type="evidence" value="ECO:0007669"/>
    <property type="project" value="InterPro"/>
</dbReference>
<keyword evidence="5" id="KW-0560">Oxidoreductase</keyword>
<keyword evidence="6" id="KW-0408">Iron</keyword>
<evidence type="ECO:0000256" key="5">
    <source>
        <dbReference type="ARBA" id="ARBA00023002"/>
    </source>
</evidence>
<dbReference type="Pfam" id="PF00067">
    <property type="entry name" value="p450"/>
    <property type="match status" value="1"/>
</dbReference>
<proteinExistence type="inferred from homology"/>
<dbReference type="InterPro" id="IPR050121">
    <property type="entry name" value="Cytochrome_P450_monoxygenase"/>
</dbReference>
<keyword evidence="4" id="KW-0479">Metal-binding</keyword>
<name>A0A6A6DXY1_9PEZI</name>
<reference evidence="8" key="1">
    <citation type="journal article" date="2020" name="Stud. Mycol.">
        <title>101 Dothideomycetes genomes: a test case for predicting lifestyles and emergence of pathogens.</title>
        <authorList>
            <person name="Haridas S."/>
            <person name="Albert R."/>
            <person name="Binder M."/>
            <person name="Bloem J."/>
            <person name="Labutti K."/>
            <person name="Salamov A."/>
            <person name="Andreopoulos B."/>
            <person name="Baker S."/>
            <person name="Barry K."/>
            <person name="Bills G."/>
            <person name="Bluhm B."/>
            <person name="Cannon C."/>
            <person name="Castanera R."/>
            <person name="Culley D."/>
            <person name="Daum C."/>
            <person name="Ezra D."/>
            <person name="Gonzalez J."/>
            <person name="Henrissat B."/>
            <person name="Kuo A."/>
            <person name="Liang C."/>
            <person name="Lipzen A."/>
            <person name="Lutzoni F."/>
            <person name="Magnuson J."/>
            <person name="Mondo S."/>
            <person name="Nolan M."/>
            <person name="Ohm R."/>
            <person name="Pangilinan J."/>
            <person name="Park H.-J."/>
            <person name="Ramirez L."/>
            <person name="Alfaro M."/>
            <person name="Sun H."/>
            <person name="Tritt A."/>
            <person name="Yoshinaga Y."/>
            <person name="Zwiers L.-H."/>
            <person name="Turgeon B."/>
            <person name="Goodwin S."/>
            <person name="Spatafora J."/>
            <person name="Crous P."/>
            <person name="Grigoriev I."/>
        </authorList>
    </citation>
    <scope>NUCLEOTIDE SEQUENCE</scope>
    <source>
        <strain evidence="8">CBS 207.26</strain>
    </source>
</reference>
<dbReference type="InterPro" id="IPR001128">
    <property type="entry name" value="Cyt_P450"/>
</dbReference>
<comment type="similarity">
    <text evidence="2">Belongs to the cytochrome P450 family.</text>
</comment>
<evidence type="ECO:0000313" key="8">
    <source>
        <dbReference type="EMBL" id="KAF2183058.1"/>
    </source>
</evidence>
<dbReference type="GO" id="GO:0016705">
    <property type="term" value="F:oxidoreductase activity, acting on paired donors, with incorporation or reduction of molecular oxygen"/>
    <property type="evidence" value="ECO:0007669"/>
    <property type="project" value="InterPro"/>
</dbReference>
<sequence>MDITALLGALFTLGVSIASLSAIYNVFFHPLAGYPGPKLAAVTRLPWIRALLTGNIGKYTQDIHQRYGKVVHIAPNELSYITDRAWKDIYSHRPGHILLPKYEALYHAPPGGVHGILTAPHERHQGIRRLLSHAFSENALREQEGLMTVYVDLLIRRLRQVCNSENDAVDMVSWYNWTTFDLLGDLAFGEPFGCLKHSAYHSWVSTIFESNKVHAMIYAANTYPSLFRVLQKLVPEPTRSTGGLTGTLSGMISSPIFSAITKNVEMTPAAIRANAFHLIIAGSETTATLLSGVTFYLLRNLKALRNLENEVGGAFQSESDITITSVGKLKYMLAVLDEGMRLYSPIPQNRSAIG</sequence>
<dbReference type="InterPro" id="IPR036396">
    <property type="entry name" value="Cyt_P450_sf"/>
</dbReference>
<evidence type="ECO:0000313" key="9">
    <source>
        <dbReference type="Proteomes" id="UP000800200"/>
    </source>
</evidence>
<protein>
    <submittedName>
        <fullName evidence="8">Cytochrome P450</fullName>
    </submittedName>
</protein>
<dbReference type="SUPFAM" id="SSF48264">
    <property type="entry name" value="Cytochrome P450"/>
    <property type="match status" value="1"/>
</dbReference>
<dbReference type="EMBL" id="ML994644">
    <property type="protein sequence ID" value="KAF2183058.1"/>
    <property type="molecule type" value="Genomic_DNA"/>
</dbReference>